<reference evidence="1" key="2">
    <citation type="submission" date="2025-09" db="UniProtKB">
        <authorList>
            <consortium name="Ensembl"/>
        </authorList>
    </citation>
    <scope>IDENTIFICATION</scope>
</reference>
<reference evidence="1" key="1">
    <citation type="submission" date="2025-08" db="UniProtKB">
        <authorList>
            <consortium name="Ensembl"/>
        </authorList>
    </citation>
    <scope>IDENTIFICATION</scope>
</reference>
<keyword evidence="2" id="KW-1185">Reference proteome</keyword>
<sequence>MLHHVGCDICVVPRLLAIFAQFLSRLLSSHLFHFLSWGKPKCEAAAPCPAGALRLGRSSPDAPEVDALVGGAAVKTQVQVLVVAFLHGVHDLLRHPHREGQVAADLPHDDGRPDVPCLDFHVLPRNLLNHAQGVRPVAVPSVLRAVGERVLPWTNKVFICEGLCERFHSVSRGRGGE</sequence>
<dbReference type="AlphaFoldDB" id="A0A3Q3F421"/>
<organism evidence="1 2">
    <name type="scientific">Labrus bergylta</name>
    <name type="common">ballan wrasse</name>
    <dbReference type="NCBI Taxonomy" id="56723"/>
    <lineage>
        <taxon>Eukaryota</taxon>
        <taxon>Metazoa</taxon>
        <taxon>Chordata</taxon>
        <taxon>Craniata</taxon>
        <taxon>Vertebrata</taxon>
        <taxon>Euteleostomi</taxon>
        <taxon>Actinopterygii</taxon>
        <taxon>Neopterygii</taxon>
        <taxon>Teleostei</taxon>
        <taxon>Neoteleostei</taxon>
        <taxon>Acanthomorphata</taxon>
        <taxon>Eupercaria</taxon>
        <taxon>Labriformes</taxon>
        <taxon>Labridae</taxon>
        <taxon>Labrus</taxon>
    </lineage>
</organism>
<name>A0A3Q3F421_9LABR</name>
<evidence type="ECO:0000313" key="1">
    <source>
        <dbReference type="Ensembl" id="ENSLBEP00000014546.1"/>
    </source>
</evidence>
<proteinExistence type="predicted"/>
<protein>
    <submittedName>
        <fullName evidence="1">Uncharacterized protein</fullName>
    </submittedName>
</protein>
<dbReference type="Ensembl" id="ENSLBET00000015416.1">
    <property type="protein sequence ID" value="ENSLBEP00000014546.1"/>
    <property type="gene ID" value="ENSLBEG00000011335.1"/>
</dbReference>
<dbReference type="GeneTree" id="ENSGT00940000174630"/>
<evidence type="ECO:0000313" key="2">
    <source>
        <dbReference type="Proteomes" id="UP000261660"/>
    </source>
</evidence>
<dbReference type="InParanoid" id="A0A3Q3F421"/>
<dbReference type="Proteomes" id="UP000261660">
    <property type="component" value="Unplaced"/>
</dbReference>
<accession>A0A3Q3F421</accession>